<accession>A0A1F4VAP6</accession>
<comment type="caution">
    <text evidence="2">The sequence shown here is derived from an EMBL/GenBank/DDBJ whole genome shotgun (WGS) entry which is preliminary data.</text>
</comment>
<proteinExistence type="predicted"/>
<organism evidence="2 3">
    <name type="scientific">candidate division WWE3 bacterium RIFCSPHIGHO2_02_FULL_38_14</name>
    <dbReference type="NCBI Taxonomy" id="1802620"/>
    <lineage>
        <taxon>Bacteria</taxon>
        <taxon>Katanobacteria</taxon>
    </lineage>
</organism>
<name>A0A1F4VAP6_UNCKA</name>
<feature type="transmembrane region" description="Helical" evidence="1">
    <location>
        <begin position="48"/>
        <end position="73"/>
    </location>
</feature>
<keyword evidence="1" id="KW-1133">Transmembrane helix</keyword>
<dbReference type="AlphaFoldDB" id="A0A1F4VAP6"/>
<dbReference type="EMBL" id="MEVD01000012">
    <property type="protein sequence ID" value="OGC53733.1"/>
    <property type="molecule type" value="Genomic_DNA"/>
</dbReference>
<gene>
    <name evidence="2" type="ORF">A3D91_03810</name>
</gene>
<keyword evidence="1" id="KW-0472">Membrane</keyword>
<sequence>MINKKLISILILISTLFYYNVAFAQLDCDIPVTGDEAAAPRISQIVCPFARIMNLMILIVGAVFVIIALYGAIKIATSWGDPKGLQLSQQTWTHAIAGLAVVLGFFAIILIILNILGITSYQSPGDAFEKIVDELKEFFTNTSGSGGPVITNP</sequence>
<dbReference type="STRING" id="1802620.A3D91_03810"/>
<dbReference type="Proteomes" id="UP000178127">
    <property type="component" value="Unassembled WGS sequence"/>
</dbReference>
<reference evidence="2 3" key="1">
    <citation type="journal article" date="2016" name="Nat. Commun.">
        <title>Thousands of microbial genomes shed light on interconnected biogeochemical processes in an aquifer system.</title>
        <authorList>
            <person name="Anantharaman K."/>
            <person name="Brown C.T."/>
            <person name="Hug L.A."/>
            <person name="Sharon I."/>
            <person name="Castelle C.J."/>
            <person name="Probst A.J."/>
            <person name="Thomas B.C."/>
            <person name="Singh A."/>
            <person name="Wilkins M.J."/>
            <person name="Karaoz U."/>
            <person name="Brodie E.L."/>
            <person name="Williams K.H."/>
            <person name="Hubbard S.S."/>
            <person name="Banfield J.F."/>
        </authorList>
    </citation>
    <scope>NUCLEOTIDE SEQUENCE [LARGE SCALE GENOMIC DNA]</scope>
</reference>
<feature type="transmembrane region" description="Helical" evidence="1">
    <location>
        <begin position="94"/>
        <end position="116"/>
    </location>
</feature>
<evidence type="ECO:0000256" key="1">
    <source>
        <dbReference type="SAM" id="Phobius"/>
    </source>
</evidence>
<evidence type="ECO:0000313" key="3">
    <source>
        <dbReference type="Proteomes" id="UP000178127"/>
    </source>
</evidence>
<keyword evidence="1" id="KW-0812">Transmembrane</keyword>
<evidence type="ECO:0000313" key="2">
    <source>
        <dbReference type="EMBL" id="OGC53733.1"/>
    </source>
</evidence>
<protein>
    <submittedName>
        <fullName evidence="2">Uncharacterized protein</fullName>
    </submittedName>
</protein>